<keyword evidence="1" id="KW-0812">Transmembrane</keyword>
<proteinExistence type="predicted"/>
<gene>
    <name evidence="2" type="ORF">HLVA_22680</name>
</gene>
<organism evidence="2 3">
    <name type="scientific">Haliovirga abyssi</name>
    <dbReference type="NCBI Taxonomy" id="2996794"/>
    <lineage>
        <taxon>Bacteria</taxon>
        <taxon>Fusobacteriati</taxon>
        <taxon>Fusobacteriota</taxon>
        <taxon>Fusobacteriia</taxon>
        <taxon>Fusobacteriales</taxon>
        <taxon>Haliovirgaceae</taxon>
        <taxon>Haliovirga</taxon>
    </lineage>
</organism>
<dbReference type="AlphaFoldDB" id="A0AAU9DWC1"/>
<keyword evidence="1" id="KW-0472">Membrane</keyword>
<evidence type="ECO:0000313" key="3">
    <source>
        <dbReference type="Proteomes" id="UP001321582"/>
    </source>
</evidence>
<reference evidence="2 3" key="1">
    <citation type="submission" date="2022-11" db="EMBL/GenBank/DDBJ databases">
        <title>Haliovirga abyssi gen. nov., sp. nov., a mesophilic fermentative bacterium isolated from the Iheya North hydrothermal field and the proposal of Haliovirgaceae fam. nov.</title>
        <authorList>
            <person name="Miyazaki U."/>
            <person name="Tame A."/>
            <person name="Miyazaki J."/>
            <person name="Takai K."/>
            <person name="Sawayama S."/>
            <person name="Kitajima M."/>
            <person name="Okamoto A."/>
            <person name="Nakagawa S."/>
        </authorList>
    </citation>
    <scope>NUCLEOTIDE SEQUENCE [LARGE SCALE GENOMIC DNA]</scope>
    <source>
        <strain evidence="2 3">IC12</strain>
        <plasmid evidence="2 3">pHIC</plasmid>
    </source>
</reference>
<dbReference type="InterPro" id="IPR012902">
    <property type="entry name" value="N_methyl_site"/>
</dbReference>
<keyword evidence="2" id="KW-0614">Plasmid</keyword>
<accession>A0AAU9DWC1</accession>
<feature type="transmembrane region" description="Helical" evidence="1">
    <location>
        <begin position="12"/>
        <end position="35"/>
    </location>
</feature>
<protein>
    <recommendedName>
        <fullName evidence="4">Prepilin-type N-terminal cleavage/methylation domain-containing protein</fullName>
    </recommendedName>
</protein>
<name>A0AAU9DWC1_9FUSO</name>
<dbReference type="RefSeq" id="WP_307905563.1">
    <property type="nucleotide sequence ID" value="NZ_AP027060.1"/>
</dbReference>
<keyword evidence="1" id="KW-1133">Transmembrane helix</keyword>
<dbReference type="NCBIfam" id="TIGR02532">
    <property type="entry name" value="IV_pilin_GFxxxE"/>
    <property type="match status" value="1"/>
</dbReference>
<evidence type="ECO:0008006" key="4">
    <source>
        <dbReference type="Google" id="ProtNLM"/>
    </source>
</evidence>
<evidence type="ECO:0000256" key="1">
    <source>
        <dbReference type="SAM" id="Phobius"/>
    </source>
</evidence>
<keyword evidence="3" id="KW-1185">Reference proteome</keyword>
<dbReference type="EMBL" id="AP027060">
    <property type="protein sequence ID" value="BDU51699.1"/>
    <property type="molecule type" value="Genomic_DNA"/>
</dbReference>
<dbReference type="SUPFAM" id="SSF54523">
    <property type="entry name" value="Pili subunits"/>
    <property type="match status" value="1"/>
</dbReference>
<geneLocation type="plasmid" evidence="2 3">
    <name>pHIC</name>
</geneLocation>
<dbReference type="Pfam" id="PF07963">
    <property type="entry name" value="N_methyl"/>
    <property type="match status" value="1"/>
</dbReference>
<dbReference type="InterPro" id="IPR045584">
    <property type="entry name" value="Pilin-like"/>
</dbReference>
<evidence type="ECO:0000313" key="2">
    <source>
        <dbReference type="EMBL" id="BDU51699.1"/>
    </source>
</evidence>
<sequence>MILQTGKKEKGFTFIEMIIVVVILSLILTITINNMQRYDKSMNRKLILKGVEEKFQYFKDKAIIEKKDIEIKDIRELISEKKIISVKWDENNMNFNNESDNGSNKIIFNKYGKVLGENVEIKTSYGTLNIEIQEETGEVNVE</sequence>
<dbReference type="KEGG" id="haby:HLVA_22680"/>
<dbReference type="Proteomes" id="UP001321582">
    <property type="component" value="Plasmid pHIC"/>
</dbReference>